<keyword evidence="5" id="KW-0732">Signal</keyword>
<dbReference type="InterPro" id="IPR039426">
    <property type="entry name" value="TonB-dep_rcpt-like"/>
</dbReference>
<gene>
    <name evidence="12" type="primary">cirA_2</name>
    <name evidence="12" type="ORF">NCTC9617_06179</name>
</gene>
<dbReference type="InterPro" id="IPR036942">
    <property type="entry name" value="Beta-barrel_TonB_sf"/>
</dbReference>
<evidence type="ECO:0000256" key="3">
    <source>
        <dbReference type="ARBA" id="ARBA00022452"/>
    </source>
</evidence>
<sequence>MAITGARAPIWCITPPIPSPSKAGWGDGVKAPSLLQLNPDWTTNSCRGSCSIVGNPDLKPETSESFELGLYYRGEEGWLENVEGSITTFQNNVDDMIDVLRTSSASEAPGYPNFVGWKTVNGKRVPIFRYFNVNKARIKGVETEVKIPFGDEWKLTVNYTYNDGRDLSNGGDKPLQTLPFHTANGTLDWKPLDDWSFYVTANYTGQQRAWSATGKTLAAYTLFDVGAAWQVTKNVKLRSGVQNVGDKDLSRDDYSYTEEGRRYFMAVDYRF</sequence>
<dbReference type="InterPro" id="IPR010917">
    <property type="entry name" value="TonB_rcpt_CS"/>
</dbReference>
<dbReference type="PANTHER" id="PTHR30069">
    <property type="entry name" value="TONB-DEPENDENT OUTER MEMBRANE RECEPTOR"/>
    <property type="match status" value="1"/>
</dbReference>
<feature type="short sequence motif" description="TonB C-terminal box" evidence="10">
    <location>
        <begin position="254"/>
        <end position="271"/>
    </location>
</feature>
<dbReference type="PROSITE" id="PS01156">
    <property type="entry name" value="TONB_DEPENDENT_REC_2"/>
    <property type="match status" value="1"/>
</dbReference>
<dbReference type="PROSITE" id="PS52016">
    <property type="entry name" value="TONB_DEPENDENT_REC_3"/>
    <property type="match status" value="1"/>
</dbReference>
<proteinExistence type="inferred from homology"/>
<keyword evidence="12" id="KW-0675">Receptor</keyword>
<evidence type="ECO:0000256" key="6">
    <source>
        <dbReference type="ARBA" id="ARBA00023077"/>
    </source>
</evidence>
<comment type="subcellular location">
    <subcellularLocation>
        <location evidence="1 9">Cell outer membrane</location>
        <topology evidence="1 9">Multi-pass membrane protein</topology>
    </subcellularLocation>
</comment>
<keyword evidence="8 9" id="KW-0998">Cell outer membrane</keyword>
<keyword evidence="4 9" id="KW-0812">Transmembrane</keyword>
<evidence type="ECO:0000256" key="7">
    <source>
        <dbReference type="ARBA" id="ARBA00023136"/>
    </source>
</evidence>
<evidence type="ECO:0000313" key="12">
    <source>
        <dbReference type="EMBL" id="STW49543.1"/>
    </source>
</evidence>
<evidence type="ECO:0000256" key="1">
    <source>
        <dbReference type="ARBA" id="ARBA00004571"/>
    </source>
</evidence>
<reference evidence="12 13" key="1">
    <citation type="submission" date="2018-06" db="EMBL/GenBank/DDBJ databases">
        <authorList>
            <consortium name="Pathogen Informatics"/>
            <person name="Doyle S."/>
        </authorList>
    </citation>
    <scope>NUCLEOTIDE SEQUENCE [LARGE SCALE GENOMIC DNA]</scope>
    <source>
        <strain evidence="12 13">NCTC9617</strain>
    </source>
</reference>
<feature type="domain" description="TonB-dependent receptor-like beta-barrel" evidence="11">
    <location>
        <begin position="20"/>
        <end position="244"/>
    </location>
</feature>
<keyword evidence="7 9" id="KW-0472">Membrane</keyword>
<evidence type="ECO:0000256" key="8">
    <source>
        <dbReference type="ARBA" id="ARBA00023237"/>
    </source>
</evidence>
<dbReference type="GO" id="GO:0044718">
    <property type="term" value="P:siderophore transmembrane transport"/>
    <property type="evidence" value="ECO:0007669"/>
    <property type="project" value="TreeGrafter"/>
</dbReference>
<accession>A0A378FZC1</accession>
<dbReference type="GO" id="GO:0009279">
    <property type="term" value="C:cell outer membrane"/>
    <property type="evidence" value="ECO:0007669"/>
    <property type="project" value="UniProtKB-SubCell"/>
</dbReference>
<dbReference type="Gene3D" id="2.40.170.20">
    <property type="entry name" value="TonB-dependent receptor, beta-barrel domain"/>
    <property type="match status" value="1"/>
</dbReference>
<keyword evidence="2 9" id="KW-0813">Transport</keyword>
<dbReference type="SUPFAM" id="SSF56935">
    <property type="entry name" value="Porins"/>
    <property type="match status" value="1"/>
</dbReference>
<dbReference type="AlphaFoldDB" id="A0A378FZC1"/>
<evidence type="ECO:0000256" key="9">
    <source>
        <dbReference type="PROSITE-ProRule" id="PRU01360"/>
    </source>
</evidence>
<evidence type="ECO:0000256" key="2">
    <source>
        <dbReference type="ARBA" id="ARBA00022448"/>
    </source>
</evidence>
<evidence type="ECO:0000313" key="13">
    <source>
        <dbReference type="Proteomes" id="UP000255167"/>
    </source>
</evidence>
<keyword evidence="6" id="KW-0798">TonB box</keyword>
<dbReference type="Pfam" id="PF00593">
    <property type="entry name" value="TonB_dep_Rec_b-barrel"/>
    <property type="match status" value="1"/>
</dbReference>
<organism evidence="12 13">
    <name type="scientific">Klebsiella pneumoniae</name>
    <dbReference type="NCBI Taxonomy" id="573"/>
    <lineage>
        <taxon>Bacteria</taxon>
        <taxon>Pseudomonadati</taxon>
        <taxon>Pseudomonadota</taxon>
        <taxon>Gammaproteobacteria</taxon>
        <taxon>Enterobacterales</taxon>
        <taxon>Enterobacteriaceae</taxon>
        <taxon>Klebsiella/Raoultella group</taxon>
        <taxon>Klebsiella</taxon>
        <taxon>Klebsiella pneumoniae complex</taxon>
    </lineage>
</organism>
<dbReference type="GO" id="GO:0015344">
    <property type="term" value="F:siderophore uptake transmembrane transporter activity"/>
    <property type="evidence" value="ECO:0007669"/>
    <property type="project" value="TreeGrafter"/>
</dbReference>
<evidence type="ECO:0000256" key="5">
    <source>
        <dbReference type="ARBA" id="ARBA00022729"/>
    </source>
</evidence>
<evidence type="ECO:0000256" key="10">
    <source>
        <dbReference type="PROSITE-ProRule" id="PRU10144"/>
    </source>
</evidence>
<keyword evidence="3 9" id="KW-1134">Transmembrane beta strand</keyword>
<protein>
    <submittedName>
        <fullName evidence="12">Colicin I receptor</fullName>
    </submittedName>
</protein>
<comment type="similarity">
    <text evidence="9">Belongs to the TonB-dependent receptor family.</text>
</comment>
<name>A0A378FZC1_KLEPN</name>
<evidence type="ECO:0000256" key="4">
    <source>
        <dbReference type="ARBA" id="ARBA00022692"/>
    </source>
</evidence>
<dbReference type="Proteomes" id="UP000255167">
    <property type="component" value="Unassembled WGS sequence"/>
</dbReference>
<dbReference type="PANTHER" id="PTHR30069:SF53">
    <property type="entry name" value="COLICIN I RECEPTOR-RELATED"/>
    <property type="match status" value="1"/>
</dbReference>
<dbReference type="InterPro" id="IPR000531">
    <property type="entry name" value="Beta-barrel_TonB"/>
</dbReference>
<evidence type="ECO:0000259" key="11">
    <source>
        <dbReference type="Pfam" id="PF00593"/>
    </source>
</evidence>
<dbReference type="EMBL" id="UGNC01000005">
    <property type="protein sequence ID" value="STW49543.1"/>
    <property type="molecule type" value="Genomic_DNA"/>
</dbReference>